<dbReference type="SUPFAM" id="SSF53474">
    <property type="entry name" value="alpha/beta-Hydrolases"/>
    <property type="match status" value="2"/>
</dbReference>
<organism evidence="1 2">
    <name type="scientific">Kazachstania africana (strain ATCC 22294 / BCRC 22015 / CBS 2517 / CECT 1963 / NBRC 1671 / NRRL Y-8276)</name>
    <name type="common">Yeast</name>
    <name type="synonym">Kluyveromyces africanus</name>
    <dbReference type="NCBI Taxonomy" id="1071382"/>
    <lineage>
        <taxon>Eukaryota</taxon>
        <taxon>Fungi</taxon>
        <taxon>Dikarya</taxon>
        <taxon>Ascomycota</taxon>
        <taxon>Saccharomycotina</taxon>
        <taxon>Saccharomycetes</taxon>
        <taxon>Saccharomycetales</taxon>
        <taxon>Saccharomycetaceae</taxon>
        <taxon>Kazachstania</taxon>
    </lineage>
</organism>
<evidence type="ECO:0000313" key="2">
    <source>
        <dbReference type="Proteomes" id="UP000005220"/>
    </source>
</evidence>
<dbReference type="Gene3D" id="3.40.50.1820">
    <property type="entry name" value="alpha/beta hydrolase"/>
    <property type="match status" value="1"/>
</dbReference>
<protein>
    <submittedName>
        <fullName evidence="1">Uncharacterized protein</fullName>
    </submittedName>
</protein>
<accession>H2AXM3</accession>
<dbReference type="InterPro" id="IPR029058">
    <property type="entry name" value="AB_hydrolase_fold"/>
</dbReference>
<dbReference type="HOGENOM" id="CLU_007657_1_0_1"/>
<dbReference type="InterPro" id="IPR003386">
    <property type="entry name" value="LACT/PDAT_acylTrfase"/>
</dbReference>
<dbReference type="eggNOG" id="ENOG502QVNJ">
    <property type="taxonomic scope" value="Eukaryota"/>
</dbReference>
<proteinExistence type="predicted"/>
<sequence length="688" mass="77885">MSNHIGPVKNELTEGVVCVEEIPIIASDAQPSADPAIEDEDEDDYNYGEDERLIDTVDDETNKGFVYKGIETTHTFEAMDTANKLIGGSNIGTTSTGKLNYITLEDRNDEDTNELKNYKNFNKDHKIFAFQFPLGANNKVSNQSVSMFKPVSPLDTASSLEKDVKRMELKEKLKRSDSLDSLEEMLLFENEKGNDNARGRAIKQTMGMENLRQQFKQMTMDEAEMTKDGYSYKRLETIWDELDGDIVILGGYRGSILRDTHTGRRIWVPIKAGLNLRKIDLLIGPNQEDEIATQKDIIPDGMLTHVGPIDVAKKLIRKLDSNQRVNIQEFGYDWRLSLEVSSGQLKDRLTKIYNRQKSETKLKGRPKGTYVIAHSMGGLVAHKVLQDAPYLIRGLIYVGSPSQCSNILGPIRFGDDVMWNKTILSKEANFFMRSSLYFLPLDGRCFVDSKTYERYDLDFFDPEVWKMLGLSPLVSEKRKKFLESEKEESKSTTATSSTFTLTSVPVTAATSVAQTLNATTKFVFNNVPLVNKVTKDANAGVKYNETIKPPSEYEFKTTYEDSVAYLERELKRTKKYLESLEYDATKIYPPLAIVYGNKVPTVRGCKVDGLKDIRDGHYDDFYYGPGDGVVHYKWLLPERRGFPVVCKIASDTGHVSLMTDFKAIAKAFISIVDAENERDRLAKEHFMG</sequence>
<dbReference type="Pfam" id="PF02450">
    <property type="entry name" value="LCAT"/>
    <property type="match status" value="1"/>
</dbReference>
<dbReference type="RefSeq" id="XP_003958258.1">
    <property type="nucleotide sequence ID" value="XM_003958209.1"/>
</dbReference>
<dbReference type="PANTHER" id="PTHR11440">
    <property type="entry name" value="LECITHIN-CHOLESTEROL ACYLTRANSFERASE-RELATED"/>
    <property type="match status" value="1"/>
</dbReference>
<dbReference type="EMBL" id="HE650827">
    <property type="protein sequence ID" value="CCF59123.1"/>
    <property type="molecule type" value="Genomic_DNA"/>
</dbReference>
<dbReference type="GeneID" id="13884614"/>
<dbReference type="InParanoid" id="H2AXM3"/>
<reference evidence="1 2" key="1">
    <citation type="journal article" date="2011" name="Proc. Natl. Acad. Sci. U.S.A.">
        <title>Evolutionary erosion of yeast sex chromosomes by mating-type switching accidents.</title>
        <authorList>
            <person name="Gordon J.L."/>
            <person name="Armisen D."/>
            <person name="Proux-Wera E."/>
            <person name="Oheigeartaigh S.S."/>
            <person name="Byrne K.P."/>
            <person name="Wolfe K.H."/>
        </authorList>
    </citation>
    <scope>NUCLEOTIDE SEQUENCE [LARGE SCALE GENOMIC DNA]</scope>
    <source>
        <strain evidence="2">ATCC 22294 / BCRC 22015 / CBS 2517 / CECT 1963 / NBRC 1671 / NRRL Y-8276</strain>
    </source>
</reference>
<gene>
    <name evidence="1" type="primary">KAFR0G00900</name>
    <name evidence="1" type="ORF">KAFR_0G00900</name>
</gene>
<dbReference type="OrthoDB" id="10250441at2759"/>
<keyword evidence="2" id="KW-1185">Reference proteome</keyword>
<dbReference type="FunCoup" id="H2AXM3">
    <property type="interactions" value="51"/>
</dbReference>
<dbReference type="Proteomes" id="UP000005220">
    <property type="component" value="Chromosome 7"/>
</dbReference>
<dbReference type="KEGG" id="kaf:KAFR_0G00900"/>
<evidence type="ECO:0000313" key="1">
    <source>
        <dbReference type="EMBL" id="CCF59123.1"/>
    </source>
</evidence>
<name>H2AXM3_KAZAF</name>
<dbReference type="GO" id="GO:0006629">
    <property type="term" value="P:lipid metabolic process"/>
    <property type="evidence" value="ECO:0007669"/>
    <property type="project" value="InterPro"/>
</dbReference>
<dbReference type="AlphaFoldDB" id="H2AXM3"/>
<dbReference type="GO" id="GO:0008374">
    <property type="term" value="F:O-acyltransferase activity"/>
    <property type="evidence" value="ECO:0007669"/>
    <property type="project" value="InterPro"/>
</dbReference>